<protein>
    <submittedName>
        <fullName evidence="1">Uncharacterized protein</fullName>
    </submittedName>
</protein>
<keyword evidence="2" id="KW-1185">Reference proteome</keyword>
<gene>
    <name evidence="1" type="ORF">GCM10022239_13930</name>
</gene>
<name>A0ABP7FH34_9MICO</name>
<sequence length="153" mass="17768">MTEHTQPTTPLGPVSRWPQIKYAELNANQKEIYNFQKVAALLAEFGFNCIKLADDWQGADFLAYHHHGDRTLNVQLKAGLEIHKKYQSKALYIAFRAKETWYLIEHDALVELCGQHTTFLNTKEWKEKHRYYTATLNAKLREALAPFVLGTEF</sequence>
<reference evidence="2" key="1">
    <citation type="journal article" date="2019" name="Int. J. Syst. Evol. Microbiol.">
        <title>The Global Catalogue of Microorganisms (GCM) 10K type strain sequencing project: providing services to taxonomists for standard genome sequencing and annotation.</title>
        <authorList>
            <consortium name="The Broad Institute Genomics Platform"/>
            <consortium name="The Broad Institute Genome Sequencing Center for Infectious Disease"/>
            <person name="Wu L."/>
            <person name="Ma J."/>
        </authorList>
    </citation>
    <scope>NUCLEOTIDE SEQUENCE [LARGE SCALE GENOMIC DNA]</scope>
    <source>
        <strain evidence="2">JCM 16949</strain>
    </source>
</reference>
<dbReference type="RefSeq" id="WP_344755112.1">
    <property type="nucleotide sequence ID" value="NZ_BAABAE010000003.1"/>
</dbReference>
<comment type="caution">
    <text evidence="1">The sequence shown here is derived from an EMBL/GenBank/DDBJ whole genome shotgun (WGS) entry which is preliminary data.</text>
</comment>
<proteinExistence type="predicted"/>
<organism evidence="1 2">
    <name type="scientific">Leifsonella bigeumensis</name>
    <dbReference type="NCBI Taxonomy" id="433643"/>
    <lineage>
        <taxon>Bacteria</taxon>
        <taxon>Bacillati</taxon>
        <taxon>Actinomycetota</taxon>
        <taxon>Actinomycetes</taxon>
        <taxon>Micrococcales</taxon>
        <taxon>Microbacteriaceae</taxon>
        <taxon>Leifsonella</taxon>
    </lineage>
</organism>
<dbReference type="Proteomes" id="UP001501004">
    <property type="component" value="Unassembled WGS sequence"/>
</dbReference>
<evidence type="ECO:0000313" key="1">
    <source>
        <dbReference type="EMBL" id="GAA3739514.1"/>
    </source>
</evidence>
<evidence type="ECO:0000313" key="2">
    <source>
        <dbReference type="Proteomes" id="UP001501004"/>
    </source>
</evidence>
<accession>A0ABP7FH34</accession>
<dbReference type="EMBL" id="BAABAE010000003">
    <property type="protein sequence ID" value="GAA3739514.1"/>
    <property type="molecule type" value="Genomic_DNA"/>
</dbReference>